<organism evidence="2 3">
    <name type="scientific">Mucuna pruriens</name>
    <name type="common">Velvet bean</name>
    <name type="synonym">Dolichos pruriens</name>
    <dbReference type="NCBI Taxonomy" id="157652"/>
    <lineage>
        <taxon>Eukaryota</taxon>
        <taxon>Viridiplantae</taxon>
        <taxon>Streptophyta</taxon>
        <taxon>Embryophyta</taxon>
        <taxon>Tracheophyta</taxon>
        <taxon>Spermatophyta</taxon>
        <taxon>Magnoliopsida</taxon>
        <taxon>eudicotyledons</taxon>
        <taxon>Gunneridae</taxon>
        <taxon>Pentapetalae</taxon>
        <taxon>rosids</taxon>
        <taxon>fabids</taxon>
        <taxon>Fabales</taxon>
        <taxon>Fabaceae</taxon>
        <taxon>Papilionoideae</taxon>
        <taxon>50 kb inversion clade</taxon>
        <taxon>NPAAA clade</taxon>
        <taxon>indigoferoid/millettioid clade</taxon>
        <taxon>Phaseoleae</taxon>
        <taxon>Mucuna</taxon>
    </lineage>
</organism>
<dbReference type="InterPro" id="IPR007781">
    <property type="entry name" value="NAGLU"/>
</dbReference>
<dbReference type="AlphaFoldDB" id="A0A371HNA5"/>
<dbReference type="Gene3D" id="1.20.120.670">
    <property type="entry name" value="N-acetyl-b-d-glucoasminidase"/>
    <property type="match status" value="1"/>
</dbReference>
<evidence type="ECO:0000259" key="1">
    <source>
        <dbReference type="Pfam" id="PF12972"/>
    </source>
</evidence>
<accession>A0A371HNA5</accession>
<dbReference type="OrthoDB" id="64736at2759"/>
<dbReference type="PANTHER" id="PTHR12872">
    <property type="entry name" value="ALPHA-N-ACETYLGLUCOSAMINIDASE"/>
    <property type="match status" value="1"/>
</dbReference>
<dbReference type="Proteomes" id="UP000257109">
    <property type="component" value="Unassembled WGS sequence"/>
</dbReference>
<sequence>DHNHDFIVMFPDWNPSTNSKTAISNNRKKIYLLPPGNRRYLFQETPSDMPQAHLWYPSEDVIKALQLFLAGGKNLSGSLTYRYDLVDLTRQVLSKLANQVYYKAVTSFQKKNIEALQFHSNKFLQLIKDIDVLLASDDNFLLGTWLESAKKLAVNPSEIKQYEWNARTQVTMWLDTNETTQSKLHDYANKFWSGLLENYYLPRASTYFSHLSESLRQNKKFKLIEWRKQWISQSNKWQEGNELYPVKAKGDALAISQALYEKVIPSPLPYWALVVVSCGVCNYFANAWK</sequence>
<evidence type="ECO:0000313" key="2">
    <source>
        <dbReference type="EMBL" id="RDY04286.1"/>
    </source>
</evidence>
<dbReference type="InterPro" id="IPR024732">
    <property type="entry name" value="NAGLU_C"/>
</dbReference>
<reference evidence="2" key="1">
    <citation type="submission" date="2018-05" db="EMBL/GenBank/DDBJ databases">
        <title>Draft genome of Mucuna pruriens seed.</title>
        <authorList>
            <person name="Nnadi N.E."/>
            <person name="Vos R."/>
            <person name="Hasami M.H."/>
            <person name="Devisetty U.K."/>
            <person name="Aguiy J.C."/>
        </authorList>
    </citation>
    <scope>NUCLEOTIDE SEQUENCE [LARGE SCALE GENOMIC DNA]</scope>
    <source>
        <strain evidence="2">JCA_2017</strain>
    </source>
</reference>
<name>A0A371HNA5_MUCPR</name>
<evidence type="ECO:0000313" key="3">
    <source>
        <dbReference type="Proteomes" id="UP000257109"/>
    </source>
</evidence>
<feature type="domain" description="Alpha-N-acetylglucosaminidase C-terminal" evidence="1">
    <location>
        <begin position="3"/>
        <end position="262"/>
    </location>
</feature>
<dbReference type="Pfam" id="PF12972">
    <property type="entry name" value="NAGLU_C"/>
    <property type="match status" value="1"/>
</dbReference>
<protein>
    <submittedName>
        <fullName evidence="2">Alpha-N-acetylglucosaminidase</fullName>
    </submittedName>
</protein>
<feature type="non-terminal residue" evidence="2">
    <location>
        <position position="289"/>
    </location>
</feature>
<comment type="caution">
    <text evidence="2">The sequence shown here is derived from an EMBL/GenBank/DDBJ whole genome shotgun (WGS) entry which is preliminary data.</text>
</comment>
<proteinExistence type="predicted"/>
<gene>
    <name evidence="2" type="primary">NAGLU</name>
    <name evidence="2" type="ORF">CR513_12005</name>
</gene>
<feature type="non-terminal residue" evidence="2">
    <location>
        <position position="1"/>
    </location>
</feature>
<dbReference type="STRING" id="157652.A0A371HNA5"/>
<dbReference type="EMBL" id="QJKJ01002106">
    <property type="protein sequence ID" value="RDY04286.1"/>
    <property type="molecule type" value="Genomic_DNA"/>
</dbReference>
<keyword evidence="3" id="KW-1185">Reference proteome</keyword>
<dbReference type="PANTHER" id="PTHR12872:SF1">
    <property type="entry name" value="ALPHA-N-ACETYLGLUCOSAMINIDASE"/>
    <property type="match status" value="1"/>
</dbReference>